<organism evidence="5 6">
    <name type="scientific">Siminovitchia acidinfaciens</name>
    <dbReference type="NCBI Taxonomy" id="2321395"/>
    <lineage>
        <taxon>Bacteria</taxon>
        <taxon>Bacillati</taxon>
        <taxon>Bacillota</taxon>
        <taxon>Bacilli</taxon>
        <taxon>Bacillales</taxon>
        <taxon>Bacillaceae</taxon>
        <taxon>Siminovitchia</taxon>
    </lineage>
</organism>
<dbReference type="Gene3D" id="3.40.50.1970">
    <property type="match status" value="1"/>
</dbReference>
<dbReference type="Proteomes" id="UP000287156">
    <property type="component" value="Unassembled WGS sequence"/>
</dbReference>
<evidence type="ECO:0000313" key="5">
    <source>
        <dbReference type="EMBL" id="RST72514.1"/>
    </source>
</evidence>
<dbReference type="Gene3D" id="1.20.1090.10">
    <property type="entry name" value="Dehydroquinate synthase-like - alpha domain"/>
    <property type="match status" value="1"/>
</dbReference>
<evidence type="ECO:0000313" key="6">
    <source>
        <dbReference type="Proteomes" id="UP000287156"/>
    </source>
</evidence>
<dbReference type="PANTHER" id="PTHR11496">
    <property type="entry name" value="ALCOHOL DEHYDROGENASE"/>
    <property type="match status" value="1"/>
</dbReference>
<dbReference type="GO" id="GO:0004022">
    <property type="term" value="F:alcohol dehydrogenase (NAD+) activity"/>
    <property type="evidence" value="ECO:0007669"/>
    <property type="project" value="UniProtKB-ARBA"/>
</dbReference>
<name>A0A429XVX1_9BACI</name>
<accession>A0A429XVX1</accession>
<dbReference type="AlphaFoldDB" id="A0A429XVX1"/>
<evidence type="ECO:0000256" key="2">
    <source>
        <dbReference type="ARBA" id="ARBA00023002"/>
    </source>
</evidence>
<evidence type="ECO:0000256" key="1">
    <source>
        <dbReference type="ARBA" id="ARBA00007358"/>
    </source>
</evidence>
<dbReference type="GO" id="GO:0046872">
    <property type="term" value="F:metal ion binding"/>
    <property type="evidence" value="ECO:0007669"/>
    <property type="project" value="InterPro"/>
</dbReference>
<proteinExistence type="inferred from homology"/>
<sequence length="382" mass="40831">MKINKFVMPELIFGSGSIGQVGECCARLGARKVFIVTDPGVQASDWFEQVVDSCKDARLPYAIFSGITTNPKDYEVDKGVQIYLEEECDAIVGVGGGSAIDVAKAVAILATNGGTIQEYEGVDKIKFPLPPQVMVATTAGSGSEVSQFSIITDSKKKKKLTIISKSLVPDIAIVDPQTLITKSPLLTATTGLDVLTHAIESFVSIAATPLTDVQAKSAIMLVAQNLRPSVASKMNKEAKEKMAMASVQAGLAFSNAILGAVHAMSHAIGGRFLLPHGDVNAILLPYVMEFNYLACPEKFFQIAELFGEETSSRSMMDAGQRAIEYVKKLSVDIGAPQRLSEMGLSESHAPIIGQVAIEDACMITNPRDITATDVERLFKLAL</sequence>
<dbReference type="OrthoDB" id="9815791at2"/>
<keyword evidence="6" id="KW-1185">Reference proteome</keyword>
<feature type="domain" description="Alcohol dehydrogenase iron-type/glycerol dehydrogenase GldA" evidence="3">
    <location>
        <begin position="10"/>
        <end position="176"/>
    </location>
</feature>
<gene>
    <name evidence="5" type="ORF">D4T97_015775</name>
</gene>
<dbReference type="PANTHER" id="PTHR11496:SF102">
    <property type="entry name" value="ALCOHOL DEHYDROGENASE 4"/>
    <property type="match status" value="1"/>
</dbReference>
<dbReference type="InterPro" id="IPR039697">
    <property type="entry name" value="Alcohol_dehydrogenase_Fe"/>
</dbReference>
<dbReference type="Pfam" id="PF25137">
    <property type="entry name" value="ADH_Fe_C"/>
    <property type="match status" value="1"/>
</dbReference>
<evidence type="ECO:0000259" key="4">
    <source>
        <dbReference type="Pfam" id="PF25137"/>
    </source>
</evidence>
<protein>
    <submittedName>
        <fullName evidence="5">Iron-containing alcohol dehydrogenase</fullName>
    </submittedName>
</protein>
<reference evidence="5" key="1">
    <citation type="submission" date="2018-12" db="EMBL/GenBank/DDBJ databases">
        <authorList>
            <person name="Sun L."/>
            <person name="Chen Z."/>
        </authorList>
    </citation>
    <scope>NUCLEOTIDE SEQUENCE [LARGE SCALE GENOMIC DNA]</scope>
    <source>
        <strain evidence="5">3-2-2</strain>
    </source>
</reference>
<feature type="domain" description="Fe-containing alcohol dehydrogenase-like C-terminal" evidence="4">
    <location>
        <begin position="187"/>
        <end position="381"/>
    </location>
</feature>
<keyword evidence="2" id="KW-0560">Oxidoreductase</keyword>
<dbReference type="InterPro" id="IPR001670">
    <property type="entry name" value="ADH_Fe/GldA"/>
</dbReference>
<dbReference type="Pfam" id="PF00465">
    <property type="entry name" value="Fe-ADH"/>
    <property type="match status" value="1"/>
</dbReference>
<dbReference type="EMBL" id="QYTV02000008">
    <property type="protein sequence ID" value="RST72514.1"/>
    <property type="molecule type" value="Genomic_DNA"/>
</dbReference>
<dbReference type="CDD" id="cd17814">
    <property type="entry name" value="Fe-ADH-like"/>
    <property type="match status" value="1"/>
</dbReference>
<dbReference type="SUPFAM" id="SSF56796">
    <property type="entry name" value="Dehydroquinate synthase-like"/>
    <property type="match status" value="1"/>
</dbReference>
<dbReference type="RefSeq" id="WP_126051724.1">
    <property type="nucleotide sequence ID" value="NZ_QYTV02000008.1"/>
</dbReference>
<dbReference type="FunFam" id="1.20.1090.10:FF:000001">
    <property type="entry name" value="Aldehyde-alcohol dehydrogenase"/>
    <property type="match status" value="1"/>
</dbReference>
<dbReference type="FunFam" id="3.40.50.1970:FF:000003">
    <property type="entry name" value="Alcohol dehydrogenase, iron-containing"/>
    <property type="match status" value="1"/>
</dbReference>
<comment type="caution">
    <text evidence="5">The sequence shown here is derived from an EMBL/GenBank/DDBJ whole genome shotgun (WGS) entry which is preliminary data.</text>
</comment>
<comment type="similarity">
    <text evidence="1">Belongs to the iron-containing alcohol dehydrogenase family.</text>
</comment>
<evidence type="ECO:0000259" key="3">
    <source>
        <dbReference type="Pfam" id="PF00465"/>
    </source>
</evidence>
<dbReference type="InterPro" id="IPR056798">
    <property type="entry name" value="ADH_Fe_C"/>
</dbReference>